<evidence type="ECO:0000313" key="2">
    <source>
        <dbReference type="EMBL" id="PHJ15384.1"/>
    </source>
</evidence>
<dbReference type="InterPro" id="IPR027417">
    <property type="entry name" value="P-loop_NTPase"/>
</dbReference>
<feature type="non-terminal residue" evidence="2">
    <location>
        <position position="1"/>
    </location>
</feature>
<organism evidence="2 3">
    <name type="scientific">Cystoisospora suis</name>
    <dbReference type="NCBI Taxonomy" id="483139"/>
    <lineage>
        <taxon>Eukaryota</taxon>
        <taxon>Sar</taxon>
        <taxon>Alveolata</taxon>
        <taxon>Apicomplexa</taxon>
        <taxon>Conoidasida</taxon>
        <taxon>Coccidia</taxon>
        <taxon>Eucoccidiorida</taxon>
        <taxon>Eimeriorina</taxon>
        <taxon>Sarcocystidae</taxon>
        <taxon>Cystoisospora</taxon>
    </lineage>
</organism>
<feature type="domain" description="Sigma-54 factor interaction" evidence="1">
    <location>
        <begin position="6"/>
        <end position="48"/>
    </location>
</feature>
<dbReference type="GO" id="GO:0000731">
    <property type="term" value="P:DNA synthesis involved in DNA repair"/>
    <property type="evidence" value="ECO:0007669"/>
    <property type="project" value="TreeGrafter"/>
</dbReference>
<dbReference type="RefSeq" id="XP_067917118.1">
    <property type="nucleotide sequence ID" value="XM_068070906.1"/>
</dbReference>
<dbReference type="InterPro" id="IPR051314">
    <property type="entry name" value="AAA_ATPase_RarA/MGS1/WRNIP1"/>
</dbReference>
<feature type="non-terminal residue" evidence="2">
    <location>
        <position position="49"/>
    </location>
</feature>
<evidence type="ECO:0000259" key="1">
    <source>
        <dbReference type="Pfam" id="PF00158"/>
    </source>
</evidence>
<dbReference type="Pfam" id="PF00158">
    <property type="entry name" value="Sigma54_activat"/>
    <property type="match status" value="1"/>
</dbReference>
<dbReference type="GO" id="GO:0008047">
    <property type="term" value="F:enzyme activator activity"/>
    <property type="evidence" value="ECO:0007669"/>
    <property type="project" value="TreeGrafter"/>
</dbReference>
<dbReference type="AlphaFoldDB" id="A0A2C6KG44"/>
<dbReference type="PANTHER" id="PTHR13779">
    <property type="entry name" value="WERNER HELICASE-INTERACTING PROTEIN 1 FAMILY MEMBER"/>
    <property type="match status" value="1"/>
</dbReference>
<proteinExistence type="predicted"/>
<dbReference type="OrthoDB" id="332207at2759"/>
<gene>
    <name evidence="2" type="ORF">CSUI_010805</name>
</gene>
<sequence>EAQTARAESGQKTFLFLDEIHRFNKAQQDALLPHVEDGTIVLIGATTEN</sequence>
<dbReference type="Proteomes" id="UP000221165">
    <property type="component" value="Unassembled WGS sequence"/>
</dbReference>
<dbReference type="GeneID" id="94434117"/>
<dbReference type="Gene3D" id="3.40.50.300">
    <property type="entry name" value="P-loop containing nucleotide triphosphate hydrolases"/>
    <property type="match status" value="1"/>
</dbReference>
<name>A0A2C6KG44_9APIC</name>
<reference evidence="2 3" key="1">
    <citation type="journal article" date="2017" name="Int. J. Parasitol.">
        <title>The genome of the protozoan parasite Cystoisospora suis and a reverse vaccinology approach to identify vaccine candidates.</title>
        <authorList>
            <person name="Palmieri N."/>
            <person name="Shrestha A."/>
            <person name="Ruttkowski B."/>
            <person name="Beck T."/>
            <person name="Vogl C."/>
            <person name="Tomley F."/>
            <person name="Blake D.P."/>
            <person name="Joachim A."/>
        </authorList>
    </citation>
    <scope>NUCLEOTIDE SEQUENCE [LARGE SCALE GENOMIC DNA]</scope>
    <source>
        <strain evidence="2 3">Wien I</strain>
    </source>
</reference>
<dbReference type="GO" id="GO:0005524">
    <property type="term" value="F:ATP binding"/>
    <property type="evidence" value="ECO:0007669"/>
    <property type="project" value="InterPro"/>
</dbReference>
<dbReference type="SUPFAM" id="SSF52540">
    <property type="entry name" value="P-loop containing nucleoside triphosphate hydrolases"/>
    <property type="match status" value="1"/>
</dbReference>
<dbReference type="VEuPathDB" id="ToxoDB:CSUI_010805"/>
<dbReference type="EMBL" id="MIGC01008377">
    <property type="protein sequence ID" value="PHJ15384.1"/>
    <property type="molecule type" value="Genomic_DNA"/>
</dbReference>
<evidence type="ECO:0000313" key="3">
    <source>
        <dbReference type="Proteomes" id="UP000221165"/>
    </source>
</evidence>
<protein>
    <submittedName>
        <fullName evidence="2">Atpase aaa</fullName>
    </submittedName>
</protein>
<accession>A0A2C6KG44</accession>
<dbReference type="InterPro" id="IPR002078">
    <property type="entry name" value="Sigma_54_int"/>
</dbReference>
<dbReference type="GO" id="GO:0006261">
    <property type="term" value="P:DNA-templated DNA replication"/>
    <property type="evidence" value="ECO:0007669"/>
    <property type="project" value="TreeGrafter"/>
</dbReference>
<comment type="caution">
    <text evidence="2">The sequence shown here is derived from an EMBL/GenBank/DDBJ whole genome shotgun (WGS) entry which is preliminary data.</text>
</comment>
<dbReference type="GO" id="GO:0017116">
    <property type="term" value="F:single-stranded DNA helicase activity"/>
    <property type="evidence" value="ECO:0007669"/>
    <property type="project" value="TreeGrafter"/>
</dbReference>
<dbReference type="GO" id="GO:0006355">
    <property type="term" value="P:regulation of DNA-templated transcription"/>
    <property type="evidence" value="ECO:0007669"/>
    <property type="project" value="InterPro"/>
</dbReference>
<keyword evidence="3" id="KW-1185">Reference proteome</keyword>
<dbReference type="PANTHER" id="PTHR13779:SF7">
    <property type="entry name" value="ATPASE WRNIP1"/>
    <property type="match status" value="1"/>
</dbReference>